<sequence>MGQDYSYSQPSSSEYDITSLLEEEAALYADEAAALYADEAESSYMIGEPAEYPPRAEPVTQLSRNNSTDLMAMEEMSDDLQTQLSQLKDQGIKSEQKLVKLEKTVVVCLLVCVLLLMGLVFIYLRGEFLSSSF</sequence>
<proteinExistence type="predicted"/>
<dbReference type="OrthoDB" id="10553880at2759"/>
<evidence type="ECO:0000313" key="3">
    <source>
        <dbReference type="Proteomes" id="UP000504610"/>
    </source>
</evidence>
<evidence type="ECO:0000256" key="2">
    <source>
        <dbReference type="SAM" id="Phobius"/>
    </source>
</evidence>
<evidence type="ECO:0000313" key="4">
    <source>
        <dbReference type="RefSeq" id="XP_056846527.1"/>
    </source>
</evidence>
<protein>
    <submittedName>
        <fullName evidence="4">Uncharacterized protein LOC108838165</fullName>
    </submittedName>
</protein>
<dbReference type="GeneID" id="108838165"/>
<gene>
    <name evidence="4" type="primary">LOC108838165</name>
</gene>
<dbReference type="Proteomes" id="UP000504610">
    <property type="component" value="Chromosome 7"/>
</dbReference>
<dbReference type="AlphaFoldDB" id="A0A9W3C530"/>
<keyword evidence="2" id="KW-0812">Transmembrane</keyword>
<keyword evidence="2" id="KW-1133">Transmembrane helix</keyword>
<dbReference type="KEGG" id="rsz:108838165"/>
<feature type="transmembrane region" description="Helical" evidence="2">
    <location>
        <begin position="104"/>
        <end position="124"/>
    </location>
</feature>
<reference evidence="4" key="2">
    <citation type="submission" date="2025-08" db="UniProtKB">
        <authorList>
            <consortium name="RefSeq"/>
        </authorList>
    </citation>
    <scope>IDENTIFICATION</scope>
    <source>
        <tissue evidence="4">Leaf</tissue>
    </source>
</reference>
<keyword evidence="2" id="KW-0472">Membrane</keyword>
<keyword evidence="1" id="KW-0175">Coiled coil</keyword>
<dbReference type="RefSeq" id="XP_056846527.1">
    <property type="nucleotide sequence ID" value="XM_056990547.1"/>
</dbReference>
<keyword evidence="3" id="KW-1185">Reference proteome</keyword>
<organism evidence="3 4">
    <name type="scientific">Raphanus sativus</name>
    <name type="common">Radish</name>
    <name type="synonym">Raphanus raphanistrum var. sativus</name>
    <dbReference type="NCBI Taxonomy" id="3726"/>
    <lineage>
        <taxon>Eukaryota</taxon>
        <taxon>Viridiplantae</taxon>
        <taxon>Streptophyta</taxon>
        <taxon>Embryophyta</taxon>
        <taxon>Tracheophyta</taxon>
        <taxon>Spermatophyta</taxon>
        <taxon>Magnoliopsida</taxon>
        <taxon>eudicotyledons</taxon>
        <taxon>Gunneridae</taxon>
        <taxon>Pentapetalae</taxon>
        <taxon>rosids</taxon>
        <taxon>malvids</taxon>
        <taxon>Brassicales</taxon>
        <taxon>Brassicaceae</taxon>
        <taxon>Brassiceae</taxon>
        <taxon>Raphanus</taxon>
    </lineage>
</organism>
<evidence type="ECO:0000256" key="1">
    <source>
        <dbReference type="SAM" id="Coils"/>
    </source>
</evidence>
<name>A0A9W3C530_RAPSA</name>
<accession>A0A9W3C530</accession>
<feature type="coiled-coil region" evidence="1">
    <location>
        <begin position="70"/>
        <end position="104"/>
    </location>
</feature>
<reference evidence="3" key="1">
    <citation type="journal article" date="2019" name="Database">
        <title>The radish genome database (RadishGD): an integrated information resource for radish genomics.</title>
        <authorList>
            <person name="Yu H.J."/>
            <person name="Baek S."/>
            <person name="Lee Y.J."/>
            <person name="Cho A."/>
            <person name="Mun J.H."/>
        </authorList>
    </citation>
    <scope>NUCLEOTIDE SEQUENCE [LARGE SCALE GENOMIC DNA]</scope>
    <source>
        <strain evidence="3">cv. WK10039</strain>
    </source>
</reference>